<dbReference type="Gene3D" id="3.30.460.10">
    <property type="entry name" value="Beta Polymerase, domain 2"/>
    <property type="match status" value="1"/>
</dbReference>
<gene>
    <name evidence="2" type="ORF">L21TH_1850</name>
</gene>
<dbReference type="CDD" id="cd05403">
    <property type="entry name" value="NT_KNTase_like"/>
    <property type="match status" value="1"/>
</dbReference>
<keyword evidence="3" id="KW-1185">Reference proteome</keyword>
<reference evidence="2 3" key="1">
    <citation type="journal article" date="2015" name="Geomicrobiol. J.">
        <title>Caldisalinibacter kiritimatiensis gen. nov., sp. nov., a moderately thermohalophilic thiosulfate-reducing bacterium from a hypersaline microbial mat.</title>
        <authorList>
            <person name="Ben Hania W."/>
            <person name="Joseph M."/>
            <person name="Fiebig A."/>
            <person name="Bunk B."/>
            <person name="Klenk H.-P."/>
            <person name="Fardeau M.-L."/>
            <person name="Spring S."/>
        </authorList>
    </citation>
    <scope>NUCLEOTIDE SEQUENCE [LARGE SCALE GENOMIC DNA]</scope>
    <source>
        <strain evidence="2 3">L21-TH-D2</strain>
    </source>
</reference>
<dbReference type="STRING" id="1304284.L21TH_1850"/>
<evidence type="ECO:0000313" key="3">
    <source>
        <dbReference type="Proteomes" id="UP000013378"/>
    </source>
</evidence>
<accession>R1CTS0</accession>
<organism evidence="2 3">
    <name type="scientific">Caldisalinibacter kiritimatiensis</name>
    <dbReference type="NCBI Taxonomy" id="1304284"/>
    <lineage>
        <taxon>Bacteria</taxon>
        <taxon>Bacillati</taxon>
        <taxon>Bacillota</taxon>
        <taxon>Tissierellia</taxon>
        <taxon>Tissierellales</taxon>
        <taxon>Thermohalobacteraceae</taxon>
        <taxon>Caldisalinibacter</taxon>
    </lineage>
</organism>
<proteinExistence type="predicted"/>
<comment type="caution">
    <text evidence="2">The sequence shown here is derived from an EMBL/GenBank/DDBJ whole genome shotgun (WGS) entry which is preliminary data.</text>
</comment>
<protein>
    <submittedName>
        <fullName evidence="2">DNA polymerase, beta domain protein region</fullName>
    </submittedName>
</protein>
<dbReference type="Pfam" id="PF18765">
    <property type="entry name" value="Polbeta"/>
    <property type="match status" value="1"/>
</dbReference>
<dbReference type="InterPro" id="IPR041633">
    <property type="entry name" value="Polbeta"/>
</dbReference>
<dbReference type="InterPro" id="IPR052930">
    <property type="entry name" value="TA_antitoxin_MntA"/>
</dbReference>
<dbReference type="EMBL" id="ARZA01000205">
    <property type="protein sequence ID" value="EOD00084.1"/>
    <property type="molecule type" value="Genomic_DNA"/>
</dbReference>
<dbReference type="InterPro" id="IPR043519">
    <property type="entry name" value="NT_sf"/>
</dbReference>
<sequence>MNSVDQIKEILLEYKNIAFAYIFGSFVRNKMTELSDIDIAIYLYNEEISTEDYLNLKTKLEDKLKKDVDIAILNNASPLLKFEVCREGILLFSRDEILESNFKVHTLFEYEDFKKYRDMFYKNMIEKLRKEV</sequence>
<feature type="domain" description="Polymerase beta nucleotidyltransferase" evidence="1">
    <location>
        <begin position="6"/>
        <end position="96"/>
    </location>
</feature>
<dbReference type="Proteomes" id="UP000013378">
    <property type="component" value="Unassembled WGS sequence"/>
</dbReference>
<dbReference type="SUPFAM" id="SSF81301">
    <property type="entry name" value="Nucleotidyltransferase"/>
    <property type="match status" value="1"/>
</dbReference>
<name>R1CTS0_9FIRM</name>
<evidence type="ECO:0000259" key="1">
    <source>
        <dbReference type="Pfam" id="PF18765"/>
    </source>
</evidence>
<dbReference type="PANTHER" id="PTHR43852:SF3">
    <property type="entry name" value="NUCLEOTIDYLTRANSFERASE"/>
    <property type="match status" value="1"/>
</dbReference>
<dbReference type="AlphaFoldDB" id="R1CTS0"/>
<dbReference type="OrthoDB" id="90159at2"/>
<evidence type="ECO:0000313" key="2">
    <source>
        <dbReference type="EMBL" id="EOD00084.1"/>
    </source>
</evidence>
<dbReference type="NCBIfam" id="NF047752">
    <property type="entry name" value="MntA_antitoxin"/>
    <property type="match status" value="1"/>
</dbReference>
<dbReference type="eggNOG" id="COG1669">
    <property type="taxonomic scope" value="Bacteria"/>
</dbReference>
<dbReference type="PANTHER" id="PTHR43852">
    <property type="entry name" value="NUCLEOTIDYLTRANSFERASE"/>
    <property type="match status" value="1"/>
</dbReference>